<dbReference type="SUPFAM" id="SSF52540">
    <property type="entry name" value="P-loop containing nucleoside triphosphate hydrolases"/>
    <property type="match status" value="2"/>
</dbReference>
<keyword evidence="2" id="KW-0378">Hydrolase</keyword>
<dbReference type="Gene3D" id="3.40.50.300">
    <property type="entry name" value="P-loop containing nucleotide triphosphate hydrolases"/>
    <property type="match status" value="2"/>
</dbReference>
<name>R7SHW8_DICSQ</name>
<dbReference type="HOGENOM" id="CLU_000315_17_1_1"/>
<dbReference type="InterPro" id="IPR027417">
    <property type="entry name" value="P-loop_NTPase"/>
</dbReference>
<evidence type="ECO:0000256" key="3">
    <source>
        <dbReference type="ARBA" id="ARBA00022840"/>
    </source>
</evidence>
<dbReference type="PROSITE" id="PS51194">
    <property type="entry name" value="HELICASE_CTER"/>
    <property type="match status" value="1"/>
</dbReference>
<evidence type="ECO:0000313" key="8">
    <source>
        <dbReference type="Proteomes" id="UP000053319"/>
    </source>
</evidence>
<evidence type="ECO:0000259" key="6">
    <source>
        <dbReference type="PROSITE" id="PS51194"/>
    </source>
</evidence>
<dbReference type="InterPro" id="IPR001650">
    <property type="entry name" value="Helicase_C-like"/>
</dbReference>
<dbReference type="GO" id="GO:0016787">
    <property type="term" value="F:hydrolase activity"/>
    <property type="evidence" value="ECO:0007669"/>
    <property type="project" value="UniProtKB-KW"/>
</dbReference>
<dbReference type="SMART" id="SM00490">
    <property type="entry name" value="HELICc"/>
    <property type="match status" value="1"/>
</dbReference>
<dbReference type="PANTHER" id="PTHR10799">
    <property type="entry name" value="SNF2/RAD54 HELICASE FAMILY"/>
    <property type="match status" value="1"/>
</dbReference>
<evidence type="ECO:0000256" key="4">
    <source>
        <dbReference type="SAM" id="MobiDB-lite"/>
    </source>
</evidence>
<dbReference type="InterPro" id="IPR049730">
    <property type="entry name" value="SNF2/RAD54-like_C"/>
</dbReference>
<proteinExistence type="predicted"/>
<dbReference type="EMBL" id="JH719502">
    <property type="protein sequence ID" value="EJF55746.1"/>
    <property type="molecule type" value="Genomic_DNA"/>
</dbReference>
<feature type="domain" description="Helicase C-terminal" evidence="6">
    <location>
        <begin position="393"/>
        <end position="540"/>
    </location>
</feature>
<evidence type="ECO:0000313" key="7">
    <source>
        <dbReference type="EMBL" id="EJF55746.1"/>
    </source>
</evidence>
<dbReference type="Gene3D" id="3.40.50.10810">
    <property type="entry name" value="Tandem AAA-ATPase domain"/>
    <property type="match status" value="2"/>
</dbReference>
<dbReference type="InterPro" id="IPR000330">
    <property type="entry name" value="SNF2_N"/>
</dbReference>
<reference evidence="7 8" key="1">
    <citation type="journal article" date="2012" name="Science">
        <title>The Paleozoic origin of enzymatic lignin decomposition reconstructed from 31 fungal genomes.</title>
        <authorList>
            <person name="Floudas D."/>
            <person name="Binder M."/>
            <person name="Riley R."/>
            <person name="Barry K."/>
            <person name="Blanchette R.A."/>
            <person name="Henrissat B."/>
            <person name="Martinez A.T."/>
            <person name="Otillar R."/>
            <person name="Spatafora J.W."/>
            <person name="Yadav J.S."/>
            <person name="Aerts A."/>
            <person name="Benoit I."/>
            <person name="Boyd A."/>
            <person name="Carlson A."/>
            <person name="Copeland A."/>
            <person name="Coutinho P.M."/>
            <person name="de Vries R.P."/>
            <person name="Ferreira P."/>
            <person name="Findley K."/>
            <person name="Foster B."/>
            <person name="Gaskell J."/>
            <person name="Glotzer D."/>
            <person name="Gorecki P."/>
            <person name="Heitman J."/>
            <person name="Hesse C."/>
            <person name="Hori C."/>
            <person name="Igarashi K."/>
            <person name="Jurgens J.A."/>
            <person name="Kallen N."/>
            <person name="Kersten P."/>
            <person name="Kohler A."/>
            <person name="Kuees U."/>
            <person name="Kumar T.K.A."/>
            <person name="Kuo A."/>
            <person name="LaButti K."/>
            <person name="Larrondo L.F."/>
            <person name="Lindquist E."/>
            <person name="Ling A."/>
            <person name="Lombard V."/>
            <person name="Lucas S."/>
            <person name="Lundell T."/>
            <person name="Martin R."/>
            <person name="McLaughlin D.J."/>
            <person name="Morgenstern I."/>
            <person name="Morin E."/>
            <person name="Murat C."/>
            <person name="Nagy L.G."/>
            <person name="Nolan M."/>
            <person name="Ohm R.A."/>
            <person name="Patyshakuliyeva A."/>
            <person name="Rokas A."/>
            <person name="Ruiz-Duenas F.J."/>
            <person name="Sabat G."/>
            <person name="Salamov A."/>
            <person name="Samejima M."/>
            <person name="Schmutz J."/>
            <person name="Slot J.C."/>
            <person name="St John F."/>
            <person name="Stenlid J."/>
            <person name="Sun H."/>
            <person name="Sun S."/>
            <person name="Syed K."/>
            <person name="Tsang A."/>
            <person name="Wiebenga A."/>
            <person name="Young D."/>
            <person name="Pisabarro A."/>
            <person name="Eastwood D.C."/>
            <person name="Martin F."/>
            <person name="Cullen D."/>
            <person name="Grigoriev I.V."/>
            <person name="Hibbett D.S."/>
        </authorList>
    </citation>
    <scope>NUCLEOTIDE SEQUENCE [LARGE SCALE GENOMIC DNA]</scope>
    <source>
        <strain evidence="7 8">LYAD-421 SS1</strain>
    </source>
</reference>
<evidence type="ECO:0000256" key="1">
    <source>
        <dbReference type="ARBA" id="ARBA00022741"/>
    </source>
</evidence>
<dbReference type="PROSITE" id="PS51192">
    <property type="entry name" value="HELICASE_ATP_BIND_1"/>
    <property type="match status" value="1"/>
</dbReference>
<dbReference type="KEGG" id="dsq:DICSQDRAFT_175574"/>
<dbReference type="Proteomes" id="UP000053319">
    <property type="component" value="Unassembled WGS sequence"/>
</dbReference>
<evidence type="ECO:0000259" key="5">
    <source>
        <dbReference type="PROSITE" id="PS51192"/>
    </source>
</evidence>
<keyword evidence="3" id="KW-0067">ATP-binding</keyword>
<feature type="region of interest" description="Disordered" evidence="4">
    <location>
        <begin position="68"/>
        <end position="101"/>
    </location>
</feature>
<gene>
    <name evidence="7" type="ORF">DICSQDRAFT_175574</name>
</gene>
<feature type="domain" description="Helicase ATP-binding" evidence="5">
    <location>
        <begin position="211"/>
        <end position="357"/>
    </location>
</feature>
<protein>
    <recommendedName>
        <fullName evidence="9">P-loop containing nucleoside triphosphate hydrolase protein</fullName>
    </recommendedName>
</protein>
<dbReference type="InterPro" id="IPR038718">
    <property type="entry name" value="SNF2-like_sf"/>
</dbReference>
<evidence type="ECO:0008006" key="9">
    <source>
        <dbReference type="Google" id="ProtNLM"/>
    </source>
</evidence>
<dbReference type="Pfam" id="PF00271">
    <property type="entry name" value="Helicase_C"/>
    <property type="match status" value="1"/>
</dbReference>
<evidence type="ECO:0000256" key="2">
    <source>
        <dbReference type="ARBA" id="ARBA00022801"/>
    </source>
</evidence>
<accession>R7SHW8</accession>
<dbReference type="Pfam" id="PF00176">
    <property type="entry name" value="SNF2-rel_dom"/>
    <property type="match status" value="2"/>
</dbReference>
<dbReference type="InterPro" id="IPR014001">
    <property type="entry name" value="Helicase_ATP-bd"/>
</dbReference>
<organism evidence="7 8">
    <name type="scientific">Dichomitus squalens (strain LYAD-421)</name>
    <name type="common">Western red white-rot fungus</name>
    <dbReference type="NCBI Taxonomy" id="732165"/>
    <lineage>
        <taxon>Eukaryota</taxon>
        <taxon>Fungi</taxon>
        <taxon>Dikarya</taxon>
        <taxon>Basidiomycota</taxon>
        <taxon>Agaricomycotina</taxon>
        <taxon>Agaricomycetes</taxon>
        <taxon>Polyporales</taxon>
        <taxon>Polyporaceae</taxon>
        <taxon>Dichomitus</taxon>
    </lineage>
</organism>
<sequence length="540" mass="60792">MGDGGLENSLDDAENAEPQSLEHLAHIHLQPPTHGKLRAHIELKALRVVDVAAACVAVGMARAWNAAPAEPRGLPDDEGGRHASGQGGAQLPRACGEGVKEQRRIERLASEGTEERLIDTAKDTRITHLLKQTDARLDSLAGGRGAAAEGPVSEATFDAKAFSQEEDHGKLGYYAVAHRLKEKILMQPSILVDGTLRDYQLKGLQGLQWMVTLYNNNLNGILADKMGLRKTIQMISPITFFIESKKHGFAKWAPSVKMISDKGNPAQRKVLQTDLRTSNFQVVLTTYEYIIKERIHLSRMKWIYMIIDEGHCMKNTEIFNSGKSFDEWFNTPFANSGTGDKIELNEEEALLIIRRLHKVLRPFLLHRLKDVESELPDKIEKVIKVRMSALQSQLYKQMKKYKMVMDVEDAKGCVMVTKVVDIMEDFLKMMGWKYLRLDGGKKTEDRAGHVQLFNAPNPEYKVFILSTRAGGLALNLQTADTVVIFDSDWNPHADLQAHDHAYHIGQTEVVHILQFITEKSIEESMFARSQYKLDIDDKVI</sequence>
<dbReference type="RefSeq" id="XP_007371521.1">
    <property type="nucleotide sequence ID" value="XM_007371459.1"/>
</dbReference>
<dbReference type="GeneID" id="18840199"/>
<dbReference type="CDD" id="cd18793">
    <property type="entry name" value="SF2_C_SNF"/>
    <property type="match status" value="1"/>
</dbReference>
<dbReference type="AlphaFoldDB" id="R7SHW8"/>
<keyword evidence="1" id="KW-0547">Nucleotide-binding</keyword>
<dbReference type="GO" id="GO:0005524">
    <property type="term" value="F:ATP binding"/>
    <property type="evidence" value="ECO:0007669"/>
    <property type="project" value="InterPro"/>
</dbReference>